<sequence>KNKRVLIIVRRYTFDDEDGAAATAAAAVVVCVEMVFEKPNDDDNGTVVCSVDVEATFGEDDAADLSQLLSALGLLQNISEYGGNAKVESIVFVVFTLGVEVAAIMEVDALFAADVIRITSS</sequence>
<evidence type="ECO:0000313" key="1">
    <source>
        <dbReference type="EnsemblMetazoa" id="GAUT042681-PA"/>
    </source>
</evidence>
<organism evidence="1 2">
    <name type="scientific">Glossina austeni</name>
    <name type="common">Savannah tsetse fly</name>
    <dbReference type="NCBI Taxonomy" id="7395"/>
    <lineage>
        <taxon>Eukaryota</taxon>
        <taxon>Metazoa</taxon>
        <taxon>Ecdysozoa</taxon>
        <taxon>Arthropoda</taxon>
        <taxon>Hexapoda</taxon>
        <taxon>Insecta</taxon>
        <taxon>Pterygota</taxon>
        <taxon>Neoptera</taxon>
        <taxon>Endopterygota</taxon>
        <taxon>Diptera</taxon>
        <taxon>Brachycera</taxon>
        <taxon>Muscomorpha</taxon>
        <taxon>Hippoboscoidea</taxon>
        <taxon>Glossinidae</taxon>
        <taxon>Glossina</taxon>
    </lineage>
</organism>
<protein>
    <submittedName>
        <fullName evidence="1">Uncharacterized protein</fullName>
    </submittedName>
</protein>
<evidence type="ECO:0000313" key="2">
    <source>
        <dbReference type="Proteomes" id="UP000078200"/>
    </source>
</evidence>
<reference evidence="1" key="1">
    <citation type="submission" date="2020-05" db="UniProtKB">
        <authorList>
            <consortium name="EnsemblMetazoa"/>
        </authorList>
    </citation>
    <scope>IDENTIFICATION</scope>
    <source>
        <strain evidence="1">TTRI</strain>
    </source>
</reference>
<dbReference type="AlphaFoldDB" id="A0A1A9VNK8"/>
<dbReference type="EnsemblMetazoa" id="GAUT042681-RA">
    <property type="protein sequence ID" value="GAUT042681-PA"/>
    <property type="gene ID" value="GAUT042681"/>
</dbReference>
<proteinExistence type="predicted"/>
<name>A0A1A9VNK8_GLOAU</name>
<keyword evidence="2" id="KW-1185">Reference proteome</keyword>
<dbReference type="Proteomes" id="UP000078200">
    <property type="component" value="Unassembled WGS sequence"/>
</dbReference>
<dbReference type="VEuPathDB" id="VectorBase:GAUT042681"/>
<accession>A0A1A9VNK8</accession>